<dbReference type="AlphaFoldDB" id="A0A9X9Q6X1"/>
<organism evidence="2 3">
    <name type="scientific">Gulo gulo</name>
    <name type="common">Wolverine</name>
    <name type="synonym">Gluton</name>
    <dbReference type="NCBI Taxonomy" id="48420"/>
    <lineage>
        <taxon>Eukaryota</taxon>
        <taxon>Metazoa</taxon>
        <taxon>Chordata</taxon>
        <taxon>Craniata</taxon>
        <taxon>Vertebrata</taxon>
        <taxon>Euteleostomi</taxon>
        <taxon>Mammalia</taxon>
        <taxon>Eutheria</taxon>
        <taxon>Laurasiatheria</taxon>
        <taxon>Carnivora</taxon>
        <taxon>Caniformia</taxon>
        <taxon>Musteloidea</taxon>
        <taxon>Mustelidae</taxon>
        <taxon>Guloninae</taxon>
        <taxon>Gulo</taxon>
    </lineage>
</organism>
<accession>A0A9X9Q6X1</accession>
<feature type="compositionally biased region" description="Basic and acidic residues" evidence="1">
    <location>
        <begin position="66"/>
        <end position="75"/>
    </location>
</feature>
<sequence>MHPRYLLWPFTHFVLSIALKSKENIPAYPLVTLQRNWEGCGVTLLQLTSSLTKRRRPGCRKNMKRIHTELKERPMWGKRSHQGWKKSKKK</sequence>
<dbReference type="Proteomes" id="UP000269945">
    <property type="component" value="Unassembled WGS sequence"/>
</dbReference>
<reference evidence="2 3" key="1">
    <citation type="submission" date="2018-10" db="EMBL/GenBank/DDBJ databases">
        <authorList>
            <person name="Ekblom R."/>
            <person name="Jareborg N."/>
        </authorList>
    </citation>
    <scope>NUCLEOTIDE SEQUENCE [LARGE SCALE GENOMIC DNA]</scope>
    <source>
        <tissue evidence="2">Muscle</tissue>
    </source>
</reference>
<keyword evidence="3" id="KW-1185">Reference proteome</keyword>
<feature type="compositionally biased region" description="Basic residues" evidence="1">
    <location>
        <begin position="76"/>
        <end position="90"/>
    </location>
</feature>
<dbReference type="EMBL" id="CYRY02042940">
    <property type="protein sequence ID" value="VCX36970.1"/>
    <property type="molecule type" value="Genomic_DNA"/>
</dbReference>
<proteinExistence type="predicted"/>
<gene>
    <name evidence="2" type="ORF">BN2614_LOCUS9</name>
</gene>
<evidence type="ECO:0000256" key="1">
    <source>
        <dbReference type="SAM" id="MobiDB-lite"/>
    </source>
</evidence>
<feature type="region of interest" description="Disordered" evidence="1">
    <location>
        <begin position="56"/>
        <end position="90"/>
    </location>
</feature>
<feature type="compositionally biased region" description="Basic residues" evidence="1">
    <location>
        <begin position="56"/>
        <end position="65"/>
    </location>
</feature>
<evidence type="ECO:0000313" key="3">
    <source>
        <dbReference type="Proteomes" id="UP000269945"/>
    </source>
</evidence>
<protein>
    <submittedName>
        <fullName evidence="2">Uncharacterized protein</fullName>
    </submittedName>
</protein>
<evidence type="ECO:0000313" key="2">
    <source>
        <dbReference type="EMBL" id="VCX36970.1"/>
    </source>
</evidence>
<name>A0A9X9Q6X1_GULGU</name>
<comment type="caution">
    <text evidence="2">The sequence shown here is derived from an EMBL/GenBank/DDBJ whole genome shotgun (WGS) entry which is preliminary data.</text>
</comment>